<dbReference type="PANTHER" id="PTHR30469">
    <property type="entry name" value="MULTIDRUG RESISTANCE PROTEIN MDTA"/>
    <property type="match status" value="1"/>
</dbReference>
<dbReference type="InterPro" id="IPR058627">
    <property type="entry name" value="MdtA-like_C"/>
</dbReference>
<keyword evidence="3" id="KW-0813">Transport</keyword>
<evidence type="ECO:0000259" key="7">
    <source>
        <dbReference type="Pfam" id="PF25967"/>
    </source>
</evidence>
<dbReference type="RefSeq" id="WP_128444865.1">
    <property type="nucleotide sequence ID" value="NZ_SBIP01000004.1"/>
</dbReference>
<dbReference type="PANTHER" id="PTHR30469:SF36">
    <property type="entry name" value="BLL3903 PROTEIN"/>
    <property type="match status" value="1"/>
</dbReference>
<protein>
    <submittedName>
        <fullName evidence="8">Efflux RND transporter periplasmic adaptor subunit</fullName>
    </submittedName>
</protein>
<feature type="domain" description="Multidrug resistance protein MdtA-like barrel-sandwich hybrid" evidence="5">
    <location>
        <begin position="91"/>
        <end position="227"/>
    </location>
</feature>
<feature type="domain" description="Multidrug resistance protein MdtA-like beta-barrel" evidence="6">
    <location>
        <begin position="234"/>
        <end position="314"/>
    </location>
</feature>
<evidence type="ECO:0000256" key="4">
    <source>
        <dbReference type="SAM" id="MobiDB-lite"/>
    </source>
</evidence>
<proteinExistence type="inferred from homology"/>
<feature type="compositionally biased region" description="Low complexity" evidence="4">
    <location>
        <begin position="39"/>
        <end position="52"/>
    </location>
</feature>
<dbReference type="InterPro" id="IPR058625">
    <property type="entry name" value="MdtA-like_BSH"/>
</dbReference>
<dbReference type="Proteomes" id="UP000287687">
    <property type="component" value="Unassembled WGS sequence"/>
</dbReference>
<evidence type="ECO:0000259" key="6">
    <source>
        <dbReference type="Pfam" id="PF25944"/>
    </source>
</evidence>
<comment type="similarity">
    <text evidence="2">Belongs to the membrane fusion protein (MFP) (TC 8.A.1) family.</text>
</comment>
<dbReference type="GO" id="GO:1990281">
    <property type="term" value="C:efflux pump complex"/>
    <property type="evidence" value="ECO:0007669"/>
    <property type="project" value="TreeGrafter"/>
</dbReference>
<dbReference type="NCBIfam" id="TIGR01730">
    <property type="entry name" value="RND_mfp"/>
    <property type="match status" value="1"/>
</dbReference>
<feature type="domain" description="Multidrug resistance protein MdtA-like C-terminal permuted SH3" evidence="7">
    <location>
        <begin position="322"/>
        <end position="378"/>
    </location>
</feature>
<evidence type="ECO:0000313" key="8">
    <source>
        <dbReference type="EMBL" id="RWX75987.1"/>
    </source>
</evidence>
<dbReference type="InterPro" id="IPR058626">
    <property type="entry name" value="MdtA-like_b-barrel"/>
</dbReference>
<evidence type="ECO:0000313" key="9">
    <source>
        <dbReference type="Proteomes" id="UP000287687"/>
    </source>
</evidence>
<feature type="region of interest" description="Disordered" evidence="4">
    <location>
        <begin position="391"/>
        <end position="421"/>
    </location>
</feature>
<dbReference type="Gene3D" id="2.40.30.170">
    <property type="match status" value="1"/>
</dbReference>
<dbReference type="OrthoDB" id="9783047at2"/>
<feature type="region of interest" description="Disordered" evidence="4">
    <location>
        <begin position="37"/>
        <end position="63"/>
    </location>
</feature>
<accession>A0A3S4UKT1</accession>
<dbReference type="Pfam" id="PF25967">
    <property type="entry name" value="RND-MFP_C"/>
    <property type="match status" value="1"/>
</dbReference>
<evidence type="ECO:0000256" key="1">
    <source>
        <dbReference type="ARBA" id="ARBA00004236"/>
    </source>
</evidence>
<dbReference type="Pfam" id="PF25944">
    <property type="entry name" value="Beta-barrel_RND"/>
    <property type="match status" value="1"/>
</dbReference>
<dbReference type="InterPro" id="IPR006143">
    <property type="entry name" value="RND_pump_MFP"/>
</dbReference>
<comment type="subcellular location">
    <subcellularLocation>
        <location evidence="1">Cell membrane</location>
    </subcellularLocation>
</comment>
<feature type="compositionally biased region" description="Low complexity" evidence="4">
    <location>
        <begin position="401"/>
        <end position="412"/>
    </location>
</feature>
<dbReference type="SUPFAM" id="SSF111369">
    <property type="entry name" value="HlyD-like secretion proteins"/>
    <property type="match status" value="1"/>
</dbReference>
<name>A0A3S4UKT1_9HYPH</name>
<dbReference type="Pfam" id="PF25917">
    <property type="entry name" value="BSH_RND"/>
    <property type="match status" value="1"/>
</dbReference>
<dbReference type="Gene3D" id="1.10.287.470">
    <property type="entry name" value="Helix hairpin bin"/>
    <property type="match status" value="1"/>
</dbReference>
<dbReference type="Gene3D" id="2.40.50.100">
    <property type="match status" value="1"/>
</dbReference>
<evidence type="ECO:0000256" key="3">
    <source>
        <dbReference type="ARBA" id="ARBA00022448"/>
    </source>
</evidence>
<comment type="caution">
    <text evidence="8">The sequence shown here is derived from an EMBL/GenBank/DDBJ whole genome shotgun (WGS) entry which is preliminary data.</text>
</comment>
<dbReference type="GO" id="GO:0015562">
    <property type="term" value="F:efflux transmembrane transporter activity"/>
    <property type="evidence" value="ECO:0007669"/>
    <property type="project" value="TreeGrafter"/>
</dbReference>
<keyword evidence="9" id="KW-1185">Reference proteome</keyword>
<gene>
    <name evidence="8" type="ORF">EPK99_20180</name>
</gene>
<dbReference type="EMBL" id="SBIP01000004">
    <property type="protein sequence ID" value="RWX75987.1"/>
    <property type="molecule type" value="Genomic_DNA"/>
</dbReference>
<evidence type="ECO:0000256" key="2">
    <source>
        <dbReference type="ARBA" id="ARBA00009477"/>
    </source>
</evidence>
<organism evidence="8 9">
    <name type="scientific">Neorhizobium lilium</name>
    <dbReference type="NCBI Taxonomy" id="2503024"/>
    <lineage>
        <taxon>Bacteria</taxon>
        <taxon>Pseudomonadati</taxon>
        <taxon>Pseudomonadota</taxon>
        <taxon>Alphaproteobacteria</taxon>
        <taxon>Hyphomicrobiales</taxon>
        <taxon>Rhizobiaceae</taxon>
        <taxon>Rhizobium/Agrobacterium group</taxon>
        <taxon>Neorhizobium</taxon>
    </lineage>
</organism>
<reference evidence="8 9" key="1">
    <citation type="submission" date="2019-01" db="EMBL/GenBank/DDBJ databases">
        <title>The draft genome of Rhizobium sp. 24NR.</title>
        <authorList>
            <person name="Liu L."/>
            <person name="Liang L."/>
            <person name="Shi S."/>
            <person name="Xu L."/>
            <person name="Wang X."/>
            <person name="Li L."/>
            <person name="Zhang X."/>
        </authorList>
    </citation>
    <scope>NUCLEOTIDE SEQUENCE [LARGE SCALE GENOMIC DNA]</scope>
    <source>
        <strain evidence="8 9">24NR</strain>
    </source>
</reference>
<sequence length="421" mass="44110">MKKILMLAICLAAFAYAGWQYRDRIPYLSEIAPKTAANDQLPQGQQDQGQQDQGRRRGNGPPPVVKTVAASRAVLPMDATATGSADADENTTIAAQEAGLIVSIAAHDGDVVKAGDLIAKLDDRTAKATVDKDKALLARDQATLAQAETALTRAQTLVERNAGTQQAADEARASRDTAAATLLSDRAAIAADEITVEHTDIRAPFDGRLGDISISIGAYLSAGATVVTIAKYDPIFVNFHLPEAYLDDLREGFGGDTIAVDAIPQSSAKAPVKGKLTFFNNTVDAASGTILAKARFENASGALWPGQSVNVTVHFQSDKKDIVIPTVAINPGVDQPFVYTVGDDKKVHMTKIEVSRSNGDQSAVTKGLDEGTHVVVEGQVQLVDGAVVNEQFGDDPKGKKAAAPAAGISKADGSVEVGEAK</sequence>
<evidence type="ECO:0000259" key="5">
    <source>
        <dbReference type="Pfam" id="PF25917"/>
    </source>
</evidence>
<dbReference type="Gene3D" id="2.40.420.20">
    <property type="match status" value="1"/>
</dbReference>
<dbReference type="AlphaFoldDB" id="A0A3S4UKT1"/>